<organism evidence="6 7">
    <name type="scientific">Periconia macrospinosa</name>
    <dbReference type="NCBI Taxonomy" id="97972"/>
    <lineage>
        <taxon>Eukaryota</taxon>
        <taxon>Fungi</taxon>
        <taxon>Dikarya</taxon>
        <taxon>Ascomycota</taxon>
        <taxon>Pezizomycotina</taxon>
        <taxon>Dothideomycetes</taxon>
        <taxon>Pleosporomycetidae</taxon>
        <taxon>Pleosporales</taxon>
        <taxon>Massarineae</taxon>
        <taxon>Periconiaceae</taxon>
        <taxon>Periconia</taxon>
    </lineage>
</organism>
<keyword evidence="4" id="KW-0175">Coiled coil</keyword>
<dbReference type="InterPro" id="IPR007111">
    <property type="entry name" value="NACHT_NTPase"/>
</dbReference>
<keyword evidence="2" id="KW-0677">Repeat</keyword>
<dbReference type="PROSITE" id="PS50837">
    <property type="entry name" value="NACHT"/>
    <property type="match status" value="1"/>
</dbReference>
<dbReference type="PROSITE" id="PS00678">
    <property type="entry name" value="WD_REPEATS_1"/>
    <property type="match status" value="1"/>
</dbReference>
<dbReference type="PANTHER" id="PTHR10039:SF16">
    <property type="entry name" value="GPI INOSITOL-DEACYLASE"/>
    <property type="match status" value="1"/>
</dbReference>
<reference evidence="6 7" key="1">
    <citation type="journal article" date="2018" name="Sci. Rep.">
        <title>Comparative genomics provides insights into the lifestyle and reveals functional heterogeneity of dark septate endophytic fungi.</title>
        <authorList>
            <person name="Knapp D.G."/>
            <person name="Nemeth J.B."/>
            <person name="Barry K."/>
            <person name="Hainaut M."/>
            <person name="Henrissat B."/>
            <person name="Johnson J."/>
            <person name="Kuo A."/>
            <person name="Lim J.H.P."/>
            <person name="Lipzen A."/>
            <person name="Nolan M."/>
            <person name="Ohm R.A."/>
            <person name="Tamas L."/>
            <person name="Grigoriev I.V."/>
            <person name="Spatafora J.W."/>
            <person name="Nagy L.G."/>
            <person name="Kovacs G.M."/>
        </authorList>
    </citation>
    <scope>NUCLEOTIDE SEQUENCE [LARGE SCALE GENOMIC DNA]</scope>
    <source>
        <strain evidence="6 7">DSE2036</strain>
    </source>
</reference>
<dbReference type="PANTHER" id="PTHR10039">
    <property type="entry name" value="AMELOGENIN"/>
    <property type="match status" value="1"/>
</dbReference>
<proteinExistence type="predicted"/>
<dbReference type="PROSITE" id="PS50082">
    <property type="entry name" value="WD_REPEATS_2"/>
    <property type="match status" value="2"/>
</dbReference>
<feature type="repeat" description="WD" evidence="3">
    <location>
        <begin position="786"/>
        <end position="818"/>
    </location>
</feature>
<dbReference type="InterPro" id="IPR015943">
    <property type="entry name" value="WD40/YVTN_repeat-like_dom_sf"/>
</dbReference>
<feature type="repeat" description="WD" evidence="3">
    <location>
        <begin position="744"/>
        <end position="785"/>
    </location>
</feature>
<accession>A0A2V1CY00</accession>
<evidence type="ECO:0000256" key="2">
    <source>
        <dbReference type="ARBA" id="ARBA00022737"/>
    </source>
</evidence>
<dbReference type="SUPFAM" id="SSF50978">
    <property type="entry name" value="WD40 repeat-like"/>
    <property type="match status" value="1"/>
</dbReference>
<dbReference type="Proteomes" id="UP000244855">
    <property type="component" value="Unassembled WGS sequence"/>
</dbReference>
<dbReference type="InterPro" id="IPR027417">
    <property type="entry name" value="P-loop_NTPase"/>
</dbReference>
<dbReference type="Pfam" id="PF00400">
    <property type="entry name" value="WD40"/>
    <property type="match status" value="2"/>
</dbReference>
<feature type="domain" description="NACHT" evidence="5">
    <location>
        <begin position="201"/>
        <end position="350"/>
    </location>
</feature>
<name>A0A2V1CY00_9PLEO</name>
<gene>
    <name evidence="6" type="ORF">DM02DRAFT_577854</name>
</gene>
<dbReference type="PROSITE" id="PS50294">
    <property type="entry name" value="WD_REPEATS_REGION"/>
    <property type="match status" value="2"/>
</dbReference>
<dbReference type="Gene3D" id="2.130.10.10">
    <property type="entry name" value="YVTN repeat-like/Quinoprotein amine dehydrogenase"/>
    <property type="match status" value="1"/>
</dbReference>
<dbReference type="STRING" id="97972.A0A2V1CY00"/>
<sequence>MDGLSGAASVIAVVDLSAKVASLCFQYSVAVKHAKEDIERLQQKADDLKNVLGKLQQLLDKHDKSQLSTTHTLLGPLQKCSQELKKVGDALQANLSPSSGRKAMQKLGIRALKWPFTSKEVEKAVQDLSEYENTFSLALQVDQTTLVVDINQKLDLTKLPVAAGASFNSHTEEHNARCLPNTRTALLHTIAEWANKKDSKAMFWLSGMAGTGKSTIARTIAQSLSEVGHLGASFFFQKGEGERSNASRFFSTIATDLVAREPGMLPGIRKALDEDSALSQRALKDQFEKLILHPLSGLQHPRSTTPALLVVIDALDECEKEEDIQAILQLLTRTKDMRPVPLRILVTSRPELPIRLSFKKMANGTYQDLVLHEVAKNTIEHDIRLFYEHELSAIRQARMLSQGWPTTDQIQALVKLAVPLFIFAATVCRYIGTKGGHPEAYLDKVLQYQKSNFSQLDRTYLPVLDQLLVEQEEYEKDEWLHAFRNIVGSIVVLESPLSIASLARLLQVPQKEVECRLDALHSVLSIPDSNTAPVRLLHLSFREFLVGRQRQSTSQFWIDERATHKDLTFRCLERMSDIDGLRQNMCSVQPGTLQSEVNERKIASYLSPDLQYACCYWVSHLQQSQQVVVDGDTTHLFLQKHFLHWLEALSLMRELSRCVPLLNSLKKLIDPSASIVSNFILDAERFVLRFQSTIADAPLQAYCSALVFAPEMSMIRRTFEDQALPGVRMVTKREENWDACRSTLEGHSSQVNAVAFSPDGQLVASASEDNTVRLWEAATGTCRSALEGHSNWVNAVAFSPDGQLVASASWDKTVRLWEAATAVIGMVWYELVLVWYIPPRPGMV</sequence>
<dbReference type="InterPro" id="IPR001680">
    <property type="entry name" value="WD40_rpt"/>
</dbReference>
<dbReference type="SUPFAM" id="SSF52540">
    <property type="entry name" value="P-loop containing nucleoside triphosphate hydrolases"/>
    <property type="match status" value="1"/>
</dbReference>
<dbReference type="InterPro" id="IPR036322">
    <property type="entry name" value="WD40_repeat_dom_sf"/>
</dbReference>
<dbReference type="SMART" id="SM00320">
    <property type="entry name" value="WD40"/>
    <property type="match status" value="2"/>
</dbReference>
<protein>
    <recommendedName>
        <fullName evidence="5">NACHT domain-containing protein</fullName>
    </recommendedName>
</protein>
<dbReference type="Gene3D" id="3.40.50.300">
    <property type="entry name" value="P-loop containing nucleotide triphosphate hydrolases"/>
    <property type="match status" value="1"/>
</dbReference>
<dbReference type="Pfam" id="PF24883">
    <property type="entry name" value="NPHP3_N"/>
    <property type="match status" value="1"/>
</dbReference>
<evidence type="ECO:0000256" key="3">
    <source>
        <dbReference type="PROSITE-ProRule" id="PRU00221"/>
    </source>
</evidence>
<dbReference type="InterPro" id="IPR056884">
    <property type="entry name" value="NPHP3-like_N"/>
</dbReference>
<keyword evidence="1 3" id="KW-0853">WD repeat</keyword>
<dbReference type="AlphaFoldDB" id="A0A2V1CY00"/>
<dbReference type="EMBL" id="KZ806236">
    <property type="protein sequence ID" value="PVH90541.1"/>
    <property type="molecule type" value="Genomic_DNA"/>
</dbReference>
<dbReference type="Pfam" id="PF17111">
    <property type="entry name" value="PigL_N"/>
    <property type="match status" value="1"/>
</dbReference>
<feature type="coiled-coil region" evidence="4">
    <location>
        <begin position="31"/>
        <end position="61"/>
    </location>
</feature>
<evidence type="ECO:0000256" key="1">
    <source>
        <dbReference type="ARBA" id="ARBA00022574"/>
    </source>
</evidence>
<dbReference type="OrthoDB" id="674604at2759"/>
<dbReference type="InterPro" id="IPR031348">
    <property type="entry name" value="PigL_N"/>
</dbReference>
<dbReference type="InterPro" id="IPR019775">
    <property type="entry name" value="WD40_repeat_CS"/>
</dbReference>
<evidence type="ECO:0000313" key="6">
    <source>
        <dbReference type="EMBL" id="PVH90541.1"/>
    </source>
</evidence>
<evidence type="ECO:0000256" key="4">
    <source>
        <dbReference type="SAM" id="Coils"/>
    </source>
</evidence>
<keyword evidence="7" id="KW-1185">Reference proteome</keyword>
<evidence type="ECO:0000259" key="5">
    <source>
        <dbReference type="PROSITE" id="PS50837"/>
    </source>
</evidence>
<evidence type="ECO:0000313" key="7">
    <source>
        <dbReference type="Proteomes" id="UP000244855"/>
    </source>
</evidence>